<comment type="caution">
    <text evidence="1">The sequence shown here is derived from an EMBL/GenBank/DDBJ whole genome shotgun (WGS) entry which is preliminary data.</text>
</comment>
<gene>
    <name evidence="1" type="ORF">BTJ68_02370</name>
</gene>
<sequence>MRSWVCPRKVEVIGVTAFAAMGSAEAAGAAVDREPVDGEAEDAEGRVVERGHRRPRKNAILEGDGASRFWDDCAAETRDLLQKNNAKRRGDIVALPLHRLGTDSTTSMSAK</sequence>
<protein>
    <submittedName>
        <fullName evidence="1">Uncharacterized protein</fullName>
    </submittedName>
</protein>
<organism evidence="1 2">
    <name type="scientific">Hortaea werneckii EXF-2000</name>
    <dbReference type="NCBI Taxonomy" id="1157616"/>
    <lineage>
        <taxon>Eukaryota</taxon>
        <taxon>Fungi</taxon>
        <taxon>Dikarya</taxon>
        <taxon>Ascomycota</taxon>
        <taxon>Pezizomycotina</taxon>
        <taxon>Dothideomycetes</taxon>
        <taxon>Dothideomycetidae</taxon>
        <taxon>Mycosphaerellales</taxon>
        <taxon>Teratosphaeriaceae</taxon>
        <taxon>Hortaea</taxon>
    </lineage>
</organism>
<keyword evidence="2" id="KW-1185">Reference proteome</keyword>
<accession>A0A1Z5TPL4</accession>
<dbReference type="Proteomes" id="UP000194280">
    <property type="component" value="Unassembled WGS sequence"/>
</dbReference>
<dbReference type="InParanoid" id="A0A1Z5TPL4"/>
<reference evidence="1 2" key="1">
    <citation type="submission" date="2017-01" db="EMBL/GenBank/DDBJ databases">
        <title>The recent genome duplication of the halophilic yeast Hortaea werneckii: insights from long-read sequencing.</title>
        <authorList>
            <person name="Sinha S."/>
            <person name="Flibotte S."/>
            <person name="Neira M."/>
            <person name="Lenassi M."/>
            <person name="Gostincar C."/>
            <person name="Stajich J.E."/>
            <person name="Nislow C.E."/>
        </authorList>
    </citation>
    <scope>NUCLEOTIDE SEQUENCE [LARGE SCALE GENOMIC DNA]</scope>
    <source>
        <strain evidence="1 2">EXF-2000</strain>
    </source>
</reference>
<evidence type="ECO:0000313" key="1">
    <source>
        <dbReference type="EMBL" id="OTA37944.1"/>
    </source>
</evidence>
<proteinExistence type="predicted"/>
<dbReference type="AlphaFoldDB" id="A0A1Z5TPL4"/>
<dbReference type="EMBL" id="MUNK01000015">
    <property type="protein sequence ID" value="OTA37944.1"/>
    <property type="molecule type" value="Genomic_DNA"/>
</dbReference>
<dbReference type="VEuPathDB" id="FungiDB:BTJ68_02370"/>
<evidence type="ECO:0000313" key="2">
    <source>
        <dbReference type="Proteomes" id="UP000194280"/>
    </source>
</evidence>
<name>A0A1Z5TPL4_HORWE</name>